<accession>A0A1Z2RVS5</accession>
<reference evidence="2" key="1">
    <citation type="journal article" date="2017" name="Virus Evol.">
        <title>Diverse and highly recombinant anelloviruses associated with Weddell seals in Antarctica.</title>
        <authorList>
            <person name="Fahsbender E."/>
            <person name="Burns J.M."/>
            <person name="Kim S."/>
            <person name="Kraberger S."/>
            <person name="Frankfurter G."/>
            <person name="Eilers A."/>
            <person name="Shero M."/>
            <person name="Beltran R."/>
            <person name="Kirkham A."/>
            <person name="McCorkell R."/>
            <person name="Berngartt R."/>
            <person name="Male M.F."/>
            <person name="Ballard G."/>
            <person name="Ainley D.G."/>
            <person name="Breitbart M."/>
            <person name="Varsani A."/>
        </authorList>
    </citation>
    <scope>NUCLEOTIDE SEQUENCE</scope>
    <source>
        <strain evidence="2">TTLwV-2_gt2_wsp12</strain>
    </source>
</reference>
<name>A0A1Z2RVS5_9VIRU</name>
<feature type="compositionally biased region" description="Acidic residues" evidence="1">
    <location>
        <begin position="108"/>
        <end position="117"/>
    </location>
</feature>
<feature type="compositionally biased region" description="Polar residues" evidence="1">
    <location>
        <begin position="140"/>
        <end position="154"/>
    </location>
</feature>
<feature type="region of interest" description="Disordered" evidence="1">
    <location>
        <begin position="1"/>
        <end position="37"/>
    </location>
</feature>
<feature type="compositionally biased region" description="Polar residues" evidence="1">
    <location>
        <begin position="1"/>
        <end position="17"/>
    </location>
</feature>
<evidence type="ECO:0000313" key="2">
    <source>
        <dbReference type="EMBL" id="ASA48691.1"/>
    </source>
</evidence>
<proteinExistence type="predicted"/>
<organism evidence="2">
    <name type="scientific">Torque teno Leptonychotes weddellii virus-2</name>
    <dbReference type="NCBI Taxonomy" id="2012677"/>
    <lineage>
        <taxon>Viruses</taxon>
        <taxon>Monodnaviria</taxon>
        <taxon>Shotokuvirae</taxon>
        <taxon>Commensaviricota</taxon>
        <taxon>Cardeaviricetes</taxon>
        <taxon>Sanitavirales</taxon>
        <taxon>Anelloviridae</taxon>
        <taxon>Lambdatorquevirus</taxon>
        <taxon>Lambdatorquevirus phoci6</taxon>
    </lineage>
</organism>
<evidence type="ECO:0000256" key="1">
    <source>
        <dbReference type="SAM" id="MobiDB-lite"/>
    </source>
</evidence>
<protein>
    <submittedName>
        <fullName evidence="2">ORF3</fullName>
    </submittedName>
</protein>
<feature type="region of interest" description="Disordered" evidence="1">
    <location>
        <begin position="103"/>
        <end position="154"/>
    </location>
</feature>
<sequence length="154" mass="17306">MDSHTSNPDQSGSNINFSLSSLETLSTEDHRPKATRTWFPEHQNIKTKSLAHKYRLAPYSKGPCQPQIYSRETSTQTEYSKMQALKELLALVEEDSQPCWCQKGSDLELTDDSDSIESIDSLDGSWENEEGGRPPPYPPTGSTKSSPYPSQFLF</sequence>
<dbReference type="EMBL" id="KY246529">
    <property type="protein sequence ID" value="ASA48691.1"/>
    <property type="molecule type" value="Genomic_DNA"/>
</dbReference>